<evidence type="ECO:0000256" key="1">
    <source>
        <dbReference type="SAM" id="SignalP"/>
    </source>
</evidence>
<reference evidence="2 3" key="1">
    <citation type="submission" date="2023-06" db="EMBL/GenBank/DDBJ databases">
        <title>Pelomonas sp. APW6 16S ribosomal RNA gene genome sequencing and assembly.</title>
        <authorList>
            <person name="Woo H."/>
        </authorList>
    </citation>
    <scope>NUCLEOTIDE SEQUENCE [LARGE SCALE GENOMIC DNA]</scope>
    <source>
        <strain evidence="2 3">APW6</strain>
    </source>
</reference>
<keyword evidence="1" id="KW-0732">Signal</keyword>
<accession>A0ABT7LRU5</accession>
<dbReference type="RefSeq" id="WP_285984515.1">
    <property type="nucleotide sequence ID" value="NZ_JASVDS010000008.1"/>
</dbReference>
<feature type="signal peptide" evidence="1">
    <location>
        <begin position="1"/>
        <end position="21"/>
    </location>
</feature>
<evidence type="ECO:0000313" key="2">
    <source>
        <dbReference type="EMBL" id="MDL5034440.1"/>
    </source>
</evidence>
<comment type="caution">
    <text evidence="2">The sequence shown here is derived from an EMBL/GenBank/DDBJ whole genome shotgun (WGS) entry which is preliminary data.</text>
</comment>
<name>A0ABT7LRU5_9BURK</name>
<dbReference type="Proteomes" id="UP001238603">
    <property type="component" value="Unassembled WGS sequence"/>
</dbReference>
<evidence type="ECO:0000313" key="3">
    <source>
        <dbReference type="Proteomes" id="UP001238603"/>
    </source>
</evidence>
<protein>
    <submittedName>
        <fullName evidence="2">Uncharacterized protein</fullName>
    </submittedName>
</protein>
<keyword evidence="3" id="KW-1185">Reference proteome</keyword>
<organism evidence="2 3">
    <name type="scientific">Roseateles subflavus</name>
    <dbReference type="NCBI Taxonomy" id="3053353"/>
    <lineage>
        <taxon>Bacteria</taxon>
        <taxon>Pseudomonadati</taxon>
        <taxon>Pseudomonadota</taxon>
        <taxon>Betaproteobacteria</taxon>
        <taxon>Burkholderiales</taxon>
        <taxon>Sphaerotilaceae</taxon>
        <taxon>Roseateles</taxon>
    </lineage>
</organism>
<proteinExistence type="predicted"/>
<gene>
    <name evidence="2" type="ORF">QRD43_21230</name>
</gene>
<sequence>MNKIAASAIVASAIFAITAHAQGDVVVIKDTRQYAPFNSSVSGPVGCTMPKDLDHPNLEDENECRVTRGKLTTSGELVTRSNSRGVCVRTVFSGGTRRMGGDPAREVIPDQSMSEETFKCDSVGARVS</sequence>
<feature type="chain" id="PRO_5047334895" evidence="1">
    <location>
        <begin position="22"/>
        <end position="128"/>
    </location>
</feature>
<dbReference type="EMBL" id="JASVDS010000008">
    <property type="protein sequence ID" value="MDL5034440.1"/>
    <property type="molecule type" value="Genomic_DNA"/>
</dbReference>